<comment type="caution">
    <text evidence="1">The sequence shown here is derived from an EMBL/GenBank/DDBJ whole genome shotgun (WGS) entry which is preliminary data.</text>
</comment>
<dbReference type="EMBL" id="LNQR01000066">
    <property type="protein sequence ID" value="KWT85006.1"/>
    <property type="molecule type" value="Genomic_DNA"/>
</dbReference>
<evidence type="ECO:0008006" key="3">
    <source>
        <dbReference type="Google" id="ProtNLM"/>
    </source>
</evidence>
<dbReference type="Proteomes" id="UP000060487">
    <property type="component" value="Unassembled WGS sequence"/>
</dbReference>
<organism evidence="1 2">
    <name type="scientific">Candidatus Magnetominusculus xianensis</name>
    <dbReference type="NCBI Taxonomy" id="1748249"/>
    <lineage>
        <taxon>Bacteria</taxon>
        <taxon>Pseudomonadati</taxon>
        <taxon>Nitrospirota</taxon>
        <taxon>Nitrospiria</taxon>
        <taxon>Nitrospirales</taxon>
        <taxon>Nitrospiraceae</taxon>
        <taxon>Candidatus Magnetominusculus</taxon>
    </lineage>
</organism>
<protein>
    <recommendedName>
        <fullName evidence="3">YcfA-like protein</fullName>
    </recommendedName>
</protein>
<reference evidence="1 2" key="1">
    <citation type="submission" date="2015-11" db="EMBL/GenBank/DDBJ databases">
        <authorList>
            <person name="Lin W."/>
        </authorList>
    </citation>
    <scope>NUCLEOTIDE SEQUENCE [LARGE SCALE GENOMIC DNA]</scope>
    <source>
        <strain evidence="1 2">HCH-1</strain>
    </source>
</reference>
<dbReference type="Gene3D" id="3.30.920.30">
    <property type="entry name" value="Hypothetical protein"/>
    <property type="match status" value="1"/>
</dbReference>
<dbReference type="InterPro" id="IPR038570">
    <property type="entry name" value="HicA_sf"/>
</dbReference>
<sequence>MMIKEGYEYTLSIPLHPELGPGILKKLIRQANISVEEFNNL</sequence>
<evidence type="ECO:0000313" key="2">
    <source>
        <dbReference type="Proteomes" id="UP000060487"/>
    </source>
</evidence>
<proteinExistence type="predicted"/>
<keyword evidence="2" id="KW-1185">Reference proteome</keyword>
<evidence type="ECO:0000313" key="1">
    <source>
        <dbReference type="EMBL" id="KWT85006.1"/>
    </source>
</evidence>
<gene>
    <name evidence="1" type="ORF">ASN18_1824</name>
</gene>
<accession>A0ABR5SJ44</accession>
<name>A0ABR5SJ44_9BACT</name>
<dbReference type="SUPFAM" id="SSF54786">
    <property type="entry name" value="YcfA/nrd intein domain"/>
    <property type="match status" value="1"/>
</dbReference>